<dbReference type="PANTHER" id="PTHR47840:SF1">
    <property type="entry name" value="ZN(II)2CYS6 TRANSCRIPTION FACTOR (EUROFUNG)"/>
    <property type="match status" value="1"/>
</dbReference>
<proteinExistence type="predicted"/>
<protein>
    <submittedName>
        <fullName evidence="5">Uncharacterized protein</fullName>
    </submittedName>
</protein>
<dbReference type="EMBL" id="JAPQKS010000003">
    <property type="protein sequence ID" value="KAJ5239669.1"/>
    <property type="molecule type" value="Genomic_DNA"/>
</dbReference>
<keyword evidence="1" id="KW-0805">Transcription regulation</keyword>
<evidence type="ECO:0000256" key="4">
    <source>
        <dbReference type="SAM" id="MobiDB-lite"/>
    </source>
</evidence>
<dbReference type="RefSeq" id="XP_058332588.1">
    <property type="nucleotide sequence ID" value="XM_058473585.1"/>
</dbReference>
<evidence type="ECO:0000313" key="6">
    <source>
        <dbReference type="Proteomes" id="UP001150941"/>
    </source>
</evidence>
<feature type="region of interest" description="Disordered" evidence="4">
    <location>
        <begin position="105"/>
        <end position="147"/>
    </location>
</feature>
<name>A0A9W9P8A3_9EURO</name>
<feature type="compositionally biased region" description="Polar residues" evidence="4">
    <location>
        <begin position="105"/>
        <end position="123"/>
    </location>
</feature>
<reference evidence="5" key="2">
    <citation type="journal article" date="2023" name="IMA Fungus">
        <title>Comparative genomic study of the Penicillium genus elucidates a diverse pangenome and 15 lateral gene transfer events.</title>
        <authorList>
            <person name="Petersen C."/>
            <person name="Sorensen T."/>
            <person name="Nielsen M.R."/>
            <person name="Sondergaard T.E."/>
            <person name="Sorensen J.L."/>
            <person name="Fitzpatrick D.A."/>
            <person name="Frisvad J.C."/>
            <person name="Nielsen K.L."/>
        </authorList>
    </citation>
    <scope>NUCLEOTIDE SEQUENCE</scope>
    <source>
        <strain evidence="5">IBT 19713</strain>
    </source>
</reference>
<reference evidence="5" key="1">
    <citation type="submission" date="2022-11" db="EMBL/GenBank/DDBJ databases">
        <authorList>
            <person name="Petersen C."/>
        </authorList>
    </citation>
    <scope>NUCLEOTIDE SEQUENCE</scope>
    <source>
        <strain evidence="5">IBT 19713</strain>
    </source>
</reference>
<gene>
    <name evidence="5" type="ORF">N7468_004288</name>
</gene>
<keyword evidence="2" id="KW-0804">Transcription</keyword>
<evidence type="ECO:0000313" key="5">
    <source>
        <dbReference type="EMBL" id="KAJ5239669.1"/>
    </source>
</evidence>
<comment type="caution">
    <text evidence="5">The sequence shown here is derived from an EMBL/GenBank/DDBJ whole genome shotgun (WGS) entry which is preliminary data.</text>
</comment>
<evidence type="ECO:0000256" key="1">
    <source>
        <dbReference type="ARBA" id="ARBA00023015"/>
    </source>
</evidence>
<dbReference type="Proteomes" id="UP001150941">
    <property type="component" value="Unassembled WGS sequence"/>
</dbReference>
<keyword evidence="6" id="KW-1185">Reference proteome</keyword>
<evidence type="ECO:0000256" key="3">
    <source>
        <dbReference type="ARBA" id="ARBA00023242"/>
    </source>
</evidence>
<dbReference type="OrthoDB" id="5392779at2759"/>
<organism evidence="5 6">
    <name type="scientific">Penicillium chermesinum</name>
    <dbReference type="NCBI Taxonomy" id="63820"/>
    <lineage>
        <taxon>Eukaryota</taxon>
        <taxon>Fungi</taxon>
        <taxon>Dikarya</taxon>
        <taxon>Ascomycota</taxon>
        <taxon>Pezizomycotina</taxon>
        <taxon>Eurotiomycetes</taxon>
        <taxon>Eurotiomycetidae</taxon>
        <taxon>Eurotiales</taxon>
        <taxon>Aspergillaceae</taxon>
        <taxon>Penicillium</taxon>
    </lineage>
</organism>
<sequence length="211" mass="22394">MEQTLQILESLSDNGTDSIALDIGRAMRSLLTAEANAARGVVYKTSSSTADDMGFENSSRISDCNRALQIRIAHFGTINFEHGVISKSTSLPGTGLTAEESMAMASTQTASGPSGSSAAQNVLSRHELSARHPRQSSQQNLGTGGLDESQHIISNLDISLPTNLPGIGEEWGDLQGVDIALFDSIFRGLDDPAVTEDTWPQWMDEQSGGGI</sequence>
<keyword evidence="3" id="KW-0539">Nucleus</keyword>
<accession>A0A9W9P8A3</accession>
<dbReference type="AlphaFoldDB" id="A0A9W9P8A3"/>
<dbReference type="PANTHER" id="PTHR47840">
    <property type="entry name" value="ZN(II)2CYS6 TRANSCRIPTION FACTOR (EUROFUNG)-RELATED"/>
    <property type="match status" value="1"/>
</dbReference>
<evidence type="ECO:0000256" key="2">
    <source>
        <dbReference type="ARBA" id="ARBA00023163"/>
    </source>
</evidence>
<dbReference type="GeneID" id="83200888"/>